<organism evidence="2 3">
    <name type="scientific">Hominisplanchenecus faecis</name>
    <dbReference type="NCBI Taxonomy" id="2885351"/>
    <lineage>
        <taxon>Bacteria</taxon>
        <taxon>Bacillati</taxon>
        <taxon>Bacillota</taxon>
        <taxon>Clostridia</taxon>
        <taxon>Lachnospirales</taxon>
        <taxon>Lachnospiraceae</taxon>
        <taxon>Hominisplanchenecus</taxon>
    </lineage>
</organism>
<dbReference type="PANTHER" id="PTHR22916">
    <property type="entry name" value="GLYCOSYLTRANSFERASE"/>
    <property type="match status" value="1"/>
</dbReference>
<dbReference type="RefSeq" id="WP_248834947.1">
    <property type="nucleotide sequence ID" value="NZ_JAJEQE010000009.1"/>
</dbReference>
<accession>A0ABS8EU14</accession>
<evidence type="ECO:0000313" key="3">
    <source>
        <dbReference type="Proteomes" id="UP001299235"/>
    </source>
</evidence>
<name>A0ABS8EU14_9FIRM</name>
<dbReference type="CDD" id="cd00761">
    <property type="entry name" value="Glyco_tranf_GTA_type"/>
    <property type="match status" value="1"/>
</dbReference>
<reference evidence="2 3" key="1">
    <citation type="submission" date="2021-10" db="EMBL/GenBank/DDBJ databases">
        <title>Anaerobic single-cell dispensing facilitates the cultivation of human gut bacteria.</title>
        <authorList>
            <person name="Afrizal A."/>
        </authorList>
    </citation>
    <scope>NUCLEOTIDE SEQUENCE [LARGE SCALE GENOMIC DNA]</scope>
    <source>
        <strain evidence="2 3">CLA-AA-H246</strain>
    </source>
</reference>
<protein>
    <submittedName>
        <fullName evidence="2">Glycosyltransferase family 2 protein</fullName>
    </submittedName>
</protein>
<dbReference type="Pfam" id="PF00535">
    <property type="entry name" value="Glycos_transf_2"/>
    <property type="match status" value="1"/>
</dbReference>
<evidence type="ECO:0000313" key="2">
    <source>
        <dbReference type="EMBL" id="MCC2148537.1"/>
    </source>
</evidence>
<dbReference type="InterPro" id="IPR001173">
    <property type="entry name" value="Glyco_trans_2-like"/>
</dbReference>
<dbReference type="InterPro" id="IPR029044">
    <property type="entry name" value="Nucleotide-diphossugar_trans"/>
</dbReference>
<dbReference type="Proteomes" id="UP001299235">
    <property type="component" value="Unassembled WGS sequence"/>
</dbReference>
<keyword evidence="3" id="KW-1185">Reference proteome</keyword>
<dbReference type="PANTHER" id="PTHR22916:SF3">
    <property type="entry name" value="UDP-GLCNAC:BETAGAL BETA-1,3-N-ACETYLGLUCOSAMINYLTRANSFERASE-LIKE PROTEIN 1"/>
    <property type="match status" value="1"/>
</dbReference>
<dbReference type="EMBL" id="JAJEQE010000009">
    <property type="protein sequence ID" value="MCC2148537.1"/>
    <property type="molecule type" value="Genomic_DNA"/>
</dbReference>
<sequence length="325" mass="37783">MSKVSVIVPVYNVEQYIKRCLKSILDQSWQDFEILCVDDCGQDQSISIIEQMQKEYPQKIKILYGEQNMGLGAARDRGMKAASGEYIAFIDSDDYLKRNFLETYMHAAQKKDADIIVGGYIRDVNGKLSETPIDVNDDTFVWMNVSACTKVYKRKFLEDNHLSFYGVRRYEDEGFMYRCLASHPVVELMAYSGYYYYMNSESITRSSKSDRTGIVKEYFQTVNKLADTVKCDRETQPLLNYCLVSGLTANMLYNGQGCGGKKMKELYIQYNKLLNKIDRDICKNKYIALKYLKSEPAKKRYTTWLILRLRKIGLDRLLFFLVSRI</sequence>
<dbReference type="SUPFAM" id="SSF53448">
    <property type="entry name" value="Nucleotide-diphospho-sugar transferases"/>
    <property type="match status" value="1"/>
</dbReference>
<comment type="caution">
    <text evidence="2">The sequence shown here is derived from an EMBL/GenBank/DDBJ whole genome shotgun (WGS) entry which is preliminary data.</text>
</comment>
<dbReference type="Gene3D" id="3.90.550.10">
    <property type="entry name" value="Spore Coat Polysaccharide Biosynthesis Protein SpsA, Chain A"/>
    <property type="match status" value="1"/>
</dbReference>
<feature type="domain" description="Glycosyltransferase 2-like" evidence="1">
    <location>
        <begin position="5"/>
        <end position="130"/>
    </location>
</feature>
<proteinExistence type="predicted"/>
<gene>
    <name evidence="2" type="ORF">LKD42_04605</name>
</gene>
<evidence type="ECO:0000259" key="1">
    <source>
        <dbReference type="Pfam" id="PF00535"/>
    </source>
</evidence>